<dbReference type="Proteomes" id="UP000309061">
    <property type="component" value="Chromosome"/>
</dbReference>
<protein>
    <submittedName>
        <fullName evidence="3">PepSY domain-containing protein</fullName>
    </submittedName>
</protein>
<dbReference type="RefSeq" id="WP_136495991.1">
    <property type="nucleotide sequence ID" value="NZ_CP046052.1"/>
</dbReference>
<evidence type="ECO:0000256" key="2">
    <source>
        <dbReference type="SAM" id="Phobius"/>
    </source>
</evidence>
<organism evidence="3 4">
    <name type="scientific">Methylocystis heyeri</name>
    <dbReference type="NCBI Taxonomy" id="391905"/>
    <lineage>
        <taxon>Bacteria</taxon>
        <taxon>Pseudomonadati</taxon>
        <taxon>Pseudomonadota</taxon>
        <taxon>Alphaproteobacteria</taxon>
        <taxon>Hyphomicrobiales</taxon>
        <taxon>Methylocystaceae</taxon>
        <taxon>Methylocystis</taxon>
    </lineage>
</organism>
<sequence>MNAIVRPLAGADPAANFGAAYRVVWRWHFYAGLFCLPFIVVLCLSGGVYLFKPQIDAFFDRPYDRLELAGEAKTLDQQVEAALKANPGARLKALELRSDPTDAARVRLMTAEGRELRVLVRPDTLEIMKTEAEKSRLTTLMHDIHGELLIGEPGAIAVELAGAWAIIMVITGLYLWWPRSHNGLAGVLYPRLSAGGRVFLRDLHAVTGVWLSFFAMFFLITALPWTKVWGEGFKYARSIGQQHEVRQDWTTGPASEQTGRMAEFRNAPPAAEDEHAEHRAAGHAGHGGMRPSIAGFDEIAAQVLPLKLADPVYVSPPSPKRPNWVVRSDAQNRPLRTTLEFDPKSFEQIKESSFSERPLLDRVLGVGIAAHEGQLFGWFNQLLGLLTAIGYLVLVVSGALMWWRRRPQGVLGAPPALSSPPRLAPFVIAVAVVLGVLLPTLGLSLVAVLAIEALLKRYSPKASAWLGFPSAR</sequence>
<keyword evidence="2" id="KW-0812">Transmembrane</keyword>
<reference evidence="3 4" key="1">
    <citation type="submission" date="2019-11" db="EMBL/GenBank/DDBJ databases">
        <title>The genome sequence of Methylocystis heyeri.</title>
        <authorList>
            <person name="Oshkin I.Y."/>
            <person name="Miroshnikov K."/>
            <person name="Dedysh S.N."/>
        </authorList>
    </citation>
    <scope>NUCLEOTIDE SEQUENCE [LARGE SCALE GENOMIC DNA]</scope>
    <source>
        <strain evidence="3 4">H2</strain>
    </source>
</reference>
<dbReference type="AlphaFoldDB" id="A0A6B8KF88"/>
<keyword evidence="4" id="KW-1185">Reference proteome</keyword>
<feature type="transmembrane region" description="Helical" evidence="2">
    <location>
        <begin position="156"/>
        <end position="177"/>
    </location>
</feature>
<keyword evidence="2" id="KW-1133">Transmembrane helix</keyword>
<dbReference type="PANTHER" id="PTHR34219:SF1">
    <property type="entry name" value="PEPSY DOMAIN-CONTAINING PROTEIN"/>
    <property type="match status" value="1"/>
</dbReference>
<feature type="transmembrane region" description="Helical" evidence="2">
    <location>
        <begin position="382"/>
        <end position="403"/>
    </location>
</feature>
<evidence type="ECO:0000256" key="1">
    <source>
        <dbReference type="SAM" id="MobiDB-lite"/>
    </source>
</evidence>
<evidence type="ECO:0000313" key="3">
    <source>
        <dbReference type="EMBL" id="QGM45721.1"/>
    </source>
</evidence>
<feature type="transmembrane region" description="Helical" evidence="2">
    <location>
        <begin position="27"/>
        <end position="51"/>
    </location>
</feature>
<dbReference type="Pfam" id="PF03929">
    <property type="entry name" value="PepSY_TM"/>
    <property type="match status" value="1"/>
</dbReference>
<proteinExistence type="predicted"/>
<feature type="transmembrane region" description="Helical" evidence="2">
    <location>
        <begin position="203"/>
        <end position="225"/>
    </location>
</feature>
<dbReference type="OrthoDB" id="9791166at2"/>
<dbReference type="EMBL" id="CP046052">
    <property type="protein sequence ID" value="QGM45721.1"/>
    <property type="molecule type" value="Genomic_DNA"/>
</dbReference>
<dbReference type="KEGG" id="mhey:H2LOC_008410"/>
<dbReference type="InterPro" id="IPR005625">
    <property type="entry name" value="PepSY-ass_TM"/>
</dbReference>
<keyword evidence="2" id="KW-0472">Membrane</keyword>
<name>A0A6B8KF88_9HYPH</name>
<gene>
    <name evidence="3" type="ORF">H2LOC_008410</name>
</gene>
<feature type="transmembrane region" description="Helical" evidence="2">
    <location>
        <begin position="423"/>
        <end position="451"/>
    </location>
</feature>
<feature type="region of interest" description="Disordered" evidence="1">
    <location>
        <begin position="267"/>
        <end position="287"/>
    </location>
</feature>
<dbReference type="PANTHER" id="PTHR34219">
    <property type="entry name" value="IRON-REGULATED INNER MEMBRANE PROTEIN-RELATED"/>
    <property type="match status" value="1"/>
</dbReference>
<accession>A0A6B8KF88</accession>
<evidence type="ECO:0000313" key="4">
    <source>
        <dbReference type="Proteomes" id="UP000309061"/>
    </source>
</evidence>